<organism evidence="1 2">
    <name type="scientific">Methylorubrum zatmanii</name>
    <dbReference type="NCBI Taxonomy" id="29429"/>
    <lineage>
        <taxon>Bacteria</taxon>
        <taxon>Pseudomonadati</taxon>
        <taxon>Pseudomonadota</taxon>
        <taxon>Alphaproteobacteria</taxon>
        <taxon>Hyphomicrobiales</taxon>
        <taxon>Methylobacteriaceae</taxon>
        <taxon>Methylorubrum</taxon>
    </lineage>
</organism>
<dbReference type="RefSeq" id="WP_009864960.1">
    <property type="nucleotide sequence ID" value="NZ_JBHSTT010000097.1"/>
</dbReference>
<gene>
    <name evidence="1" type="ORF">ACFQDP_24050</name>
</gene>
<reference evidence="2" key="1">
    <citation type="journal article" date="2019" name="Int. J. Syst. Evol. Microbiol.">
        <title>The Global Catalogue of Microorganisms (GCM) 10K type strain sequencing project: providing services to taxonomists for standard genome sequencing and annotation.</title>
        <authorList>
            <consortium name="The Broad Institute Genomics Platform"/>
            <consortium name="The Broad Institute Genome Sequencing Center for Infectious Disease"/>
            <person name="Wu L."/>
            <person name="Ma J."/>
        </authorList>
    </citation>
    <scope>NUCLEOTIDE SEQUENCE [LARGE SCALE GENOMIC DNA]</scope>
    <source>
        <strain evidence="2">CCUG 36916</strain>
    </source>
</reference>
<name>A0ABW1WVN7_9HYPH</name>
<dbReference type="Proteomes" id="UP001596237">
    <property type="component" value="Unassembled WGS sequence"/>
</dbReference>
<protein>
    <recommendedName>
        <fullName evidence="3">HK97 gp10 family phage protein</fullName>
    </recommendedName>
</protein>
<comment type="caution">
    <text evidence="1">The sequence shown here is derived from an EMBL/GenBank/DDBJ whole genome shotgun (WGS) entry which is preliminary data.</text>
</comment>
<sequence length="147" mass="16866">MASPFDLVRIRSGLDDILGSYRQMAKRRSAYRWSVYRTDSFEVGGRKAIAYMARPSRRARPGEDGVYERNLFVDARGRTRFLPKVRNLGRPRPLLVAVERATYRPIAQQMFDAERERVVARAPALIEAELADAIAYNPSRVRRPARA</sequence>
<dbReference type="EMBL" id="JBHSTT010000097">
    <property type="protein sequence ID" value="MFC6392379.1"/>
    <property type="molecule type" value="Genomic_DNA"/>
</dbReference>
<evidence type="ECO:0008006" key="3">
    <source>
        <dbReference type="Google" id="ProtNLM"/>
    </source>
</evidence>
<evidence type="ECO:0000313" key="1">
    <source>
        <dbReference type="EMBL" id="MFC6392379.1"/>
    </source>
</evidence>
<proteinExistence type="predicted"/>
<evidence type="ECO:0000313" key="2">
    <source>
        <dbReference type="Proteomes" id="UP001596237"/>
    </source>
</evidence>
<keyword evidence="2" id="KW-1185">Reference proteome</keyword>
<accession>A0ABW1WVN7</accession>